<feature type="binding site" evidence="9">
    <location>
        <position position="218"/>
    </location>
    <ligand>
        <name>1-deoxy-D-xylulose 5-phosphate</name>
        <dbReference type="ChEBI" id="CHEBI:57792"/>
    </ligand>
</feature>
<dbReference type="PIRSF" id="PIRSF006205">
    <property type="entry name" value="Dxp_reductismrs"/>
    <property type="match status" value="1"/>
</dbReference>
<name>A0A2S0NA04_9HYPH</name>
<dbReference type="AlphaFoldDB" id="A0A2S0NA04"/>
<keyword evidence="3 9" id="KW-0479">Metal-binding</keyword>
<feature type="binding site" evidence="9">
    <location>
        <position position="215"/>
    </location>
    <ligand>
        <name>1-deoxy-D-xylulose 5-phosphate</name>
        <dbReference type="ChEBI" id="CHEBI:57792"/>
    </ligand>
</feature>
<evidence type="ECO:0000259" key="11">
    <source>
        <dbReference type="Pfam" id="PF08436"/>
    </source>
</evidence>
<feature type="binding site" evidence="9">
    <location>
        <position position="121"/>
    </location>
    <ligand>
        <name>NADPH</name>
        <dbReference type="ChEBI" id="CHEBI:57783"/>
    </ligand>
</feature>
<dbReference type="SUPFAM" id="SSF51735">
    <property type="entry name" value="NAD(P)-binding Rossmann-fold domains"/>
    <property type="match status" value="1"/>
</dbReference>
<feature type="domain" description="1-deoxy-D-xylulose 5-phosphate reductoisomerase C-terminal" evidence="11">
    <location>
        <begin position="143"/>
        <end position="226"/>
    </location>
</feature>
<comment type="caution">
    <text evidence="9">Lacks conserved residue(s) required for the propagation of feature annotation.</text>
</comment>
<evidence type="ECO:0000259" key="12">
    <source>
        <dbReference type="Pfam" id="PF13288"/>
    </source>
</evidence>
<protein>
    <recommendedName>
        <fullName evidence="9">1-deoxy-D-xylulose 5-phosphate reductoisomerase</fullName>
        <shortName evidence="9">DXP reductoisomerase</shortName>
        <ecNumber evidence="9">1.1.1.267</ecNumber>
    </recommendedName>
    <alternativeName>
        <fullName evidence="9">1-deoxyxylulose-5-phosphate reductoisomerase</fullName>
    </alternativeName>
    <alternativeName>
        <fullName evidence="9">2-C-methyl-D-erythritol 4-phosphate synthase</fullName>
    </alternativeName>
</protein>
<feature type="binding site" evidence="9">
    <location>
        <position position="218"/>
    </location>
    <ligand>
        <name>Mn(2+)</name>
        <dbReference type="ChEBI" id="CHEBI:29035"/>
    </ligand>
</feature>
<organism evidence="13 14">
    <name type="scientific">Phreatobacter cathodiphilus</name>
    <dbReference type="NCBI Taxonomy" id="1868589"/>
    <lineage>
        <taxon>Bacteria</taxon>
        <taxon>Pseudomonadati</taxon>
        <taxon>Pseudomonadota</taxon>
        <taxon>Alphaproteobacteria</taxon>
        <taxon>Hyphomicrobiales</taxon>
        <taxon>Phreatobacteraceae</taxon>
        <taxon>Phreatobacter</taxon>
    </lineage>
</organism>
<dbReference type="EC" id="1.1.1.267" evidence="9"/>
<comment type="similarity">
    <text evidence="2 9">Belongs to the DXR family.</text>
</comment>
<keyword evidence="13" id="KW-0413">Isomerase</keyword>
<keyword evidence="9" id="KW-0460">Magnesium</keyword>
<dbReference type="Pfam" id="PF13288">
    <property type="entry name" value="DXPR_C"/>
    <property type="match status" value="1"/>
</dbReference>
<evidence type="ECO:0000313" key="13">
    <source>
        <dbReference type="EMBL" id="AVO44978.1"/>
    </source>
</evidence>
<dbReference type="Proteomes" id="UP000237889">
    <property type="component" value="Chromosome"/>
</dbReference>
<feature type="binding site" evidence="9">
    <location>
        <position position="202"/>
    </location>
    <ligand>
        <name>NADPH</name>
        <dbReference type="ChEBI" id="CHEBI:57783"/>
    </ligand>
</feature>
<comment type="cofactor">
    <cofactor evidence="9">
        <name>Mg(2+)</name>
        <dbReference type="ChEBI" id="CHEBI:18420"/>
    </cofactor>
    <cofactor evidence="9">
        <name>Mn(2+)</name>
        <dbReference type="ChEBI" id="CHEBI:29035"/>
    </cofactor>
</comment>
<feature type="binding site" evidence="9">
    <location>
        <position position="11"/>
    </location>
    <ligand>
        <name>NADPH</name>
        <dbReference type="ChEBI" id="CHEBI:57783"/>
    </ligand>
</feature>
<evidence type="ECO:0000259" key="10">
    <source>
        <dbReference type="Pfam" id="PF02670"/>
    </source>
</evidence>
<dbReference type="HAMAP" id="MF_00183">
    <property type="entry name" value="DXP_reductoisom"/>
    <property type="match status" value="1"/>
</dbReference>
<comment type="pathway">
    <text evidence="1 9">Isoprenoid biosynthesis; isopentenyl diphosphate biosynthesis via DXP pathway; isopentenyl diphosphate from 1-deoxy-D-xylulose 5-phosphate: step 1/6.</text>
</comment>
<dbReference type="PANTHER" id="PTHR30525:SF0">
    <property type="entry name" value="1-DEOXY-D-XYLULOSE 5-PHOSPHATE REDUCTOISOMERASE, CHLOROPLASTIC"/>
    <property type="match status" value="1"/>
</dbReference>
<dbReference type="SUPFAM" id="SSF55347">
    <property type="entry name" value="Glyceraldehyde-3-phosphate dehydrogenase-like, C-terminal domain"/>
    <property type="match status" value="1"/>
</dbReference>
<feature type="binding site" evidence="9">
    <location>
        <position position="12"/>
    </location>
    <ligand>
        <name>NADPH</name>
        <dbReference type="ChEBI" id="CHEBI:57783"/>
    </ligand>
</feature>
<reference evidence="13 14" key="1">
    <citation type="submission" date="2018-03" db="EMBL/GenBank/DDBJ databases">
        <title>Genome sequencing of Phreatobacter sp.</title>
        <authorList>
            <person name="Kim S.-J."/>
            <person name="Heo J."/>
            <person name="Kwon S.-W."/>
        </authorList>
    </citation>
    <scope>NUCLEOTIDE SEQUENCE [LARGE SCALE GENOMIC DNA]</scope>
    <source>
        <strain evidence="13 14">S-12</strain>
    </source>
</reference>
<feature type="binding site" evidence="9">
    <location>
        <position position="149"/>
    </location>
    <ligand>
        <name>Mn(2+)</name>
        <dbReference type="ChEBI" id="CHEBI:29035"/>
    </ligand>
</feature>
<evidence type="ECO:0000256" key="8">
    <source>
        <dbReference type="ARBA" id="ARBA00048543"/>
    </source>
</evidence>
<dbReference type="Gene3D" id="3.40.50.720">
    <property type="entry name" value="NAD(P)-binding Rossmann-like Domain"/>
    <property type="match status" value="1"/>
</dbReference>
<keyword evidence="14" id="KW-1185">Reference proteome</keyword>
<dbReference type="InterPro" id="IPR026877">
    <property type="entry name" value="DXPR_C"/>
</dbReference>
<proteinExistence type="inferred from homology"/>
<feature type="binding site" evidence="9">
    <location>
        <position position="148"/>
    </location>
    <ligand>
        <name>1-deoxy-D-xylulose 5-phosphate</name>
        <dbReference type="ChEBI" id="CHEBI:57792"/>
    </ligand>
</feature>
<dbReference type="PANTHER" id="PTHR30525">
    <property type="entry name" value="1-DEOXY-D-XYLULOSE 5-PHOSPHATE REDUCTOISOMERASE"/>
    <property type="match status" value="1"/>
</dbReference>
<dbReference type="OrthoDB" id="9806546at2"/>
<dbReference type="GO" id="GO:0030604">
    <property type="term" value="F:1-deoxy-D-xylulose-5-phosphate reductoisomerase activity"/>
    <property type="evidence" value="ECO:0007669"/>
    <property type="project" value="UniProtKB-UniRule"/>
</dbReference>
<keyword evidence="6 9" id="KW-0464">Manganese</keyword>
<sequence length="389" mass="39847">MRRLSILGATGSVGTSTLDLVARHRDRFSLEAVTANGDAAGLARIALDYGARFAAVADEAAYPALREALAGSGIEAAAGPSAVAAAGARPADMVVAAISGAAGVEPVLAAIGQGTTVALANKESLVAAGALVMGAARARGVAILPVDSEHNAVFQALAGSRMEDVETVWITASGGPFRTWDAAAIAAARPEDALKHPNYAMGAKVTVDSAGLMNKGLELIEAHHLFSLPPERLKALIHPQQVVHGMVGYRDGSIVAQLGAADMRVPIAHCLGFPERIDGPSRRLDFAAIATLTFEEPDLVRFPALRLAIEAMTAGGRAPTVLNAANEVAVEAFLAGSIGFAAIAPLVEAVLAEEGVGPAPATLDDLWLIDHAARHRARATMLNARAAAS</sequence>
<evidence type="ECO:0000256" key="1">
    <source>
        <dbReference type="ARBA" id="ARBA00005094"/>
    </source>
</evidence>
<dbReference type="GO" id="GO:0070402">
    <property type="term" value="F:NADPH binding"/>
    <property type="evidence" value="ECO:0007669"/>
    <property type="project" value="InterPro"/>
</dbReference>
<dbReference type="InterPro" id="IPR013644">
    <property type="entry name" value="DXP_reductoisomerase_C"/>
</dbReference>
<evidence type="ECO:0000256" key="5">
    <source>
        <dbReference type="ARBA" id="ARBA00023002"/>
    </source>
</evidence>
<feature type="binding site" evidence="9">
    <location>
        <position position="209"/>
    </location>
    <ligand>
        <name>1-deoxy-D-xylulose 5-phosphate</name>
        <dbReference type="ChEBI" id="CHEBI:57792"/>
    </ligand>
</feature>
<feature type="binding site" evidence="9">
    <location>
        <position position="122"/>
    </location>
    <ligand>
        <name>1-deoxy-D-xylulose 5-phosphate</name>
        <dbReference type="ChEBI" id="CHEBI:57792"/>
    </ligand>
</feature>
<keyword evidence="5 9" id="KW-0560">Oxidoreductase</keyword>
<feature type="binding site" evidence="9">
    <location>
        <position position="13"/>
    </location>
    <ligand>
        <name>NADPH</name>
        <dbReference type="ChEBI" id="CHEBI:57783"/>
    </ligand>
</feature>
<evidence type="ECO:0000256" key="4">
    <source>
        <dbReference type="ARBA" id="ARBA00022857"/>
    </source>
</evidence>
<comment type="catalytic activity">
    <reaction evidence="8">
        <text>2-C-methyl-D-erythritol 4-phosphate + NADP(+) = 1-deoxy-D-xylulose 5-phosphate + NADPH + H(+)</text>
        <dbReference type="Rhea" id="RHEA:13717"/>
        <dbReference type="ChEBI" id="CHEBI:15378"/>
        <dbReference type="ChEBI" id="CHEBI:57783"/>
        <dbReference type="ChEBI" id="CHEBI:57792"/>
        <dbReference type="ChEBI" id="CHEBI:58262"/>
        <dbReference type="ChEBI" id="CHEBI:58349"/>
        <dbReference type="EC" id="1.1.1.267"/>
    </reaction>
    <physiologicalReaction direction="right-to-left" evidence="8">
        <dbReference type="Rhea" id="RHEA:13719"/>
    </physiologicalReaction>
</comment>
<dbReference type="EMBL" id="CP027668">
    <property type="protein sequence ID" value="AVO44978.1"/>
    <property type="molecule type" value="Genomic_DNA"/>
</dbReference>
<evidence type="ECO:0000256" key="9">
    <source>
        <dbReference type="HAMAP-Rule" id="MF_00183"/>
    </source>
</evidence>
<dbReference type="Pfam" id="PF02670">
    <property type="entry name" value="DXP_reductoisom"/>
    <property type="match status" value="1"/>
</dbReference>
<dbReference type="InterPro" id="IPR036169">
    <property type="entry name" value="DXPR_C_sf"/>
</dbReference>
<dbReference type="FunFam" id="3.40.50.720:FF:000045">
    <property type="entry name" value="1-deoxy-D-xylulose 5-phosphate reductoisomerase"/>
    <property type="match status" value="1"/>
</dbReference>
<evidence type="ECO:0000256" key="7">
    <source>
        <dbReference type="ARBA" id="ARBA00023229"/>
    </source>
</evidence>
<dbReference type="UniPathway" id="UPA00056">
    <property type="reaction ID" value="UER00092"/>
</dbReference>
<evidence type="ECO:0000256" key="2">
    <source>
        <dbReference type="ARBA" id="ARBA00006825"/>
    </source>
</evidence>
<keyword evidence="4 9" id="KW-0521">NADP</keyword>
<accession>A0A2S0NA04</accession>
<dbReference type="Pfam" id="PF08436">
    <property type="entry name" value="DXP_redisom_C"/>
    <property type="match status" value="1"/>
</dbReference>
<feature type="binding site" evidence="9">
    <location>
        <position position="147"/>
    </location>
    <ligand>
        <name>Mn(2+)</name>
        <dbReference type="ChEBI" id="CHEBI:29035"/>
    </ligand>
</feature>
<dbReference type="NCBIfam" id="TIGR00243">
    <property type="entry name" value="Dxr"/>
    <property type="match status" value="1"/>
</dbReference>
<feature type="domain" description="1-deoxy-D-xylulose 5-phosphate reductoisomerase N-terminal" evidence="10">
    <location>
        <begin position="4"/>
        <end position="129"/>
    </location>
</feature>
<dbReference type="KEGG" id="phr:C6569_07820"/>
<dbReference type="InterPro" id="IPR036291">
    <property type="entry name" value="NAD(P)-bd_dom_sf"/>
</dbReference>
<dbReference type="GO" id="GO:0030145">
    <property type="term" value="F:manganese ion binding"/>
    <property type="evidence" value="ECO:0007669"/>
    <property type="project" value="TreeGrafter"/>
</dbReference>
<feature type="binding site" evidence="9">
    <location>
        <position position="214"/>
    </location>
    <ligand>
        <name>1-deoxy-D-xylulose 5-phosphate</name>
        <dbReference type="ChEBI" id="CHEBI:57792"/>
    </ligand>
</feature>
<keyword evidence="7 9" id="KW-0414">Isoprene biosynthesis</keyword>
<dbReference type="InterPro" id="IPR003821">
    <property type="entry name" value="DXP_reductoisomerase"/>
</dbReference>
<comment type="function">
    <text evidence="9">Catalyzes the NADPH-dependent rearrangement and reduction of 1-deoxy-D-xylulose-5-phosphate (DXP) to 2-C-methyl-D-erythritol 4-phosphate (MEP).</text>
</comment>
<feature type="binding site" evidence="9">
    <location>
        <position position="196"/>
    </location>
    <ligand>
        <name>1-deoxy-D-xylulose 5-phosphate</name>
        <dbReference type="ChEBI" id="CHEBI:57792"/>
    </ligand>
</feature>
<dbReference type="SUPFAM" id="SSF69055">
    <property type="entry name" value="1-deoxy-D-xylulose-5-phosphate reductoisomerase, C-terminal domain"/>
    <property type="match status" value="1"/>
</dbReference>
<evidence type="ECO:0000256" key="3">
    <source>
        <dbReference type="ARBA" id="ARBA00022723"/>
    </source>
</evidence>
<evidence type="ECO:0000313" key="14">
    <source>
        <dbReference type="Proteomes" id="UP000237889"/>
    </source>
</evidence>
<dbReference type="RefSeq" id="WP_106748319.1">
    <property type="nucleotide sequence ID" value="NZ_CP027668.1"/>
</dbReference>
<feature type="domain" description="DXP reductoisomerase C-terminal" evidence="12">
    <location>
        <begin position="258"/>
        <end position="375"/>
    </location>
</feature>
<dbReference type="GO" id="GO:0051484">
    <property type="term" value="P:isopentenyl diphosphate biosynthetic process, methylerythritol 4-phosphate pathway involved in terpenoid biosynthetic process"/>
    <property type="evidence" value="ECO:0007669"/>
    <property type="project" value="UniProtKB-ARBA"/>
</dbReference>
<evidence type="ECO:0000256" key="6">
    <source>
        <dbReference type="ARBA" id="ARBA00023211"/>
    </source>
</evidence>
<feature type="binding site" evidence="9">
    <location>
        <position position="123"/>
    </location>
    <ligand>
        <name>NADPH</name>
        <dbReference type="ChEBI" id="CHEBI:57783"/>
    </ligand>
</feature>
<feature type="binding site" evidence="9">
    <location>
        <position position="149"/>
    </location>
    <ligand>
        <name>1-deoxy-D-xylulose 5-phosphate</name>
        <dbReference type="ChEBI" id="CHEBI:57792"/>
    </ligand>
</feature>
<dbReference type="GO" id="GO:0016853">
    <property type="term" value="F:isomerase activity"/>
    <property type="evidence" value="ECO:0007669"/>
    <property type="project" value="UniProtKB-KW"/>
</dbReference>
<gene>
    <name evidence="9" type="primary">dxr</name>
    <name evidence="13" type="ORF">C6569_07820</name>
</gene>
<feature type="binding site" evidence="9">
    <location>
        <position position="10"/>
    </location>
    <ligand>
        <name>NADPH</name>
        <dbReference type="ChEBI" id="CHEBI:57783"/>
    </ligand>
</feature>
<dbReference type="InterPro" id="IPR013512">
    <property type="entry name" value="DXP_reductoisomerase_N"/>
</dbReference>
<dbReference type="Gene3D" id="1.10.1740.10">
    <property type="match status" value="1"/>
</dbReference>
<feature type="binding site" evidence="9">
    <location>
        <position position="173"/>
    </location>
    <ligand>
        <name>1-deoxy-D-xylulose 5-phosphate</name>
        <dbReference type="ChEBI" id="CHEBI:57792"/>
    </ligand>
</feature>